<evidence type="ECO:0000313" key="2">
    <source>
        <dbReference type="EMBL" id="MBA4607360.1"/>
    </source>
</evidence>
<feature type="region of interest" description="Disordered" evidence="1">
    <location>
        <begin position="18"/>
        <end position="54"/>
    </location>
</feature>
<sequence>MRGSAALIPVGRSRIIVENDSHHTVRRRSSVAHEMSHHSLSSPRESSASDHDRLCSTTVEKLALFMSGQTSSTEGRLQEARVPPGRQRHGGRYVQHQHPDGSDADEGSTNIRQHALAKQARAQAPS</sequence>
<name>A0A838XKH3_9ACTN</name>
<comment type="caution">
    <text evidence="2">The sequence shown here is derived from an EMBL/GenBank/DDBJ whole genome shotgun (WGS) entry which is preliminary data.</text>
</comment>
<accession>A0A838XKH3</accession>
<evidence type="ECO:0000256" key="1">
    <source>
        <dbReference type="SAM" id="MobiDB-lite"/>
    </source>
</evidence>
<protein>
    <submittedName>
        <fullName evidence="2">ImmA/IrrE family metallo-endopeptidase</fullName>
    </submittedName>
</protein>
<dbReference type="EMBL" id="JACEOG010000001">
    <property type="protein sequence ID" value="MBA4607360.1"/>
    <property type="molecule type" value="Genomic_DNA"/>
</dbReference>
<evidence type="ECO:0000313" key="3">
    <source>
        <dbReference type="Proteomes" id="UP000550354"/>
    </source>
</evidence>
<reference evidence="2 3" key="1">
    <citation type="submission" date="2020-07" db="EMBL/GenBank/DDBJ databases">
        <title>Draft genome and description of Aeromicrobium phoceense strain Marseille-Q0843 isolated from healthy skin swab.</title>
        <authorList>
            <person name="Boxberger M."/>
            <person name="La Scola B."/>
        </authorList>
    </citation>
    <scope>NUCLEOTIDE SEQUENCE [LARGE SCALE GENOMIC DNA]</scope>
    <source>
        <strain evidence="2 3">Marseille-Q0843</strain>
    </source>
</reference>
<keyword evidence="3" id="KW-1185">Reference proteome</keyword>
<gene>
    <name evidence="2" type="ORF">H1W00_02615</name>
</gene>
<dbReference type="AlphaFoldDB" id="A0A838XKH3"/>
<feature type="region of interest" description="Disordered" evidence="1">
    <location>
        <begin position="66"/>
        <end position="126"/>
    </location>
</feature>
<dbReference type="Proteomes" id="UP000550354">
    <property type="component" value="Unassembled WGS sequence"/>
</dbReference>
<proteinExistence type="predicted"/>
<organism evidence="2 3">
    <name type="scientific">Aeromicrobium phoceense</name>
    <dbReference type="NCBI Taxonomy" id="2754045"/>
    <lineage>
        <taxon>Bacteria</taxon>
        <taxon>Bacillati</taxon>
        <taxon>Actinomycetota</taxon>
        <taxon>Actinomycetes</taxon>
        <taxon>Propionibacteriales</taxon>
        <taxon>Nocardioidaceae</taxon>
        <taxon>Aeromicrobium</taxon>
    </lineage>
</organism>